<dbReference type="Proteomes" id="UP000249340">
    <property type="component" value="Chromosome"/>
</dbReference>
<dbReference type="AlphaFoldDB" id="A0A345T5P3"/>
<dbReference type="OrthoDB" id="2030441at2"/>
<dbReference type="EMBL" id="CP031264">
    <property type="protein sequence ID" value="AXI81298.1"/>
    <property type="molecule type" value="Genomic_DNA"/>
</dbReference>
<keyword evidence="2" id="KW-1185">Reference proteome</keyword>
<proteinExistence type="predicted"/>
<sequence>MGALRARGWTPSMVRDLLGEPDAQGRSPFYGPAVPTRMYAIGRVETAEGTEEFARSLAAAARRSAAAREAAARRRREVLDRIAAEPVEVPRLSRDELAEQAVRHRNRRDRERAWDRPDHVPRPAVAATTDAAALARWQVDYLRHRLTGYDALLDGLYGSAGRTEAAQLLRERIHDAIARTYPELAAECRRRLAER</sequence>
<evidence type="ECO:0000313" key="2">
    <source>
        <dbReference type="Proteomes" id="UP000249340"/>
    </source>
</evidence>
<reference evidence="2" key="1">
    <citation type="submission" date="2018-07" db="EMBL/GenBank/DDBJ databases">
        <title>Streptacidiphilus bronchialis DSM 106435 chromosome.</title>
        <authorList>
            <person name="Batra D."/>
            <person name="Gulvik C.A."/>
        </authorList>
    </citation>
    <scope>NUCLEOTIDE SEQUENCE [LARGE SCALE GENOMIC DNA]</scope>
    <source>
        <strain evidence="2">DSM 106435</strain>
    </source>
</reference>
<evidence type="ECO:0000313" key="1">
    <source>
        <dbReference type="EMBL" id="AXI81298.1"/>
    </source>
</evidence>
<accession>A0A345T5P3</accession>
<dbReference type="KEGG" id="stri:C7M71_009475"/>
<gene>
    <name evidence="1" type="ORF">C7M71_009475</name>
</gene>
<organism evidence="1 2">
    <name type="scientific">Peterkaempfera bronchialis</name>
    <dbReference type="NCBI Taxonomy" id="2126346"/>
    <lineage>
        <taxon>Bacteria</taxon>
        <taxon>Bacillati</taxon>
        <taxon>Actinomycetota</taxon>
        <taxon>Actinomycetes</taxon>
        <taxon>Kitasatosporales</taxon>
        <taxon>Streptomycetaceae</taxon>
        <taxon>Peterkaempfera</taxon>
    </lineage>
</organism>
<name>A0A345T5P3_9ACTN</name>
<protein>
    <submittedName>
        <fullName evidence="1">Uncharacterized protein</fullName>
    </submittedName>
</protein>